<dbReference type="RefSeq" id="WP_145041835.1">
    <property type="nucleotide sequence ID" value="NZ_CP036347.1"/>
</dbReference>
<evidence type="ECO:0000313" key="1">
    <source>
        <dbReference type="EMBL" id="QDU04029.1"/>
    </source>
</evidence>
<proteinExistence type="predicted"/>
<dbReference type="AlphaFoldDB" id="A0A517WFK4"/>
<accession>A0A517WFK4</accession>
<dbReference type="Proteomes" id="UP000320722">
    <property type="component" value="Chromosome"/>
</dbReference>
<sequence length="139" mass="15838">MCHPLILGSVEPLPISKYVPDQVEDGWNIYVTSIGQAISLDARAIFSTRDLYYIYARHTGDACGFWGNYEEARDAREELAVFLERSLELVADLQLYVAETYFGKSGVIPTNFKYIGPSDIRTWLPGFLEGDFFQVIREE</sequence>
<protein>
    <submittedName>
        <fullName evidence="1">Uncharacterized protein</fullName>
    </submittedName>
</protein>
<organism evidence="1 2">
    <name type="scientific">Gimesia chilikensis</name>
    <dbReference type="NCBI Taxonomy" id="2605989"/>
    <lineage>
        <taxon>Bacteria</taxon>
        <taxon>Pseudomonadati</taxon>
        <taxon>Planctomycetota</taxon>
        <taxon>Planctomycetia</taxon>
        <taxon>Planctomycetales</taxon>
        <taxon>Planctomycetaceae</taxon>
        <taxon>Gimesia</taxon>
    </lineage>
</organism>
<gene>
    <name evidence="1" type="ORF">V6x_37540</name>
</gene>
<dbReference type="EMBL" id="CP036347">
    <property type="protein sequence ID" value="QDU04029.1"/>
    <property type="molecule type" value="Genomic_DNA"/>
</dbReference>
<evidence type="ECO:0000313" key="2">
    <source>
        <dbReference type="Proteomes" id="UP000320722"/>
    </source>
</evidence>
<reference evidence="1 2" key="1">
    <citation type="submission" date="2019-02" db="EMBL/GenBank/DDBJ databases">
        <title>Deep-cultivation of Planctomycetes and their phenomic and genomic characterization uncovers novel biology.</title>
        <authorList>
            <person name="Wiegand S."/>
            <person name="Jogler M."/>
            <person name="Boedeker C."/>
            <person name="Pinto D."/>
            <person name="Vollmers J."/>
            <person name="Rivas-Marin E."/>
            <person name="Kohn T."/>
            <person name="Peeters S.H."/>
            <person name="Heuer A."/>
            <person name="Rast P."/>
            <person name="Oberbeckmann S."/>
            <person name="Bunk B."/>
            <person name="Jeske O."/>
            <person name="Meyerdierks A."/>
            <person name="Storesund J.E."/>
            <person name="Kallscheuer N."/>
            <person name="Luecker S."/>
            <person name="Lage O.M."/>
            <person name="Pohl T."/>
            <person name="Merkel B.J."/>
            <person name="Hornburger P."/>
            <person name="Mueller R.-W."/>
            <person name="Bruemmer F."/>
            <person name="Labrenz M."/>
            <person name="Spormann A.M."/>
            <person name="Op den Camp H."/>
            <person name="Overmann J."/>
            <person name="Amann R."/>
            <person name="Jetten M.S.M."/>
            <person name="Mascher T."/>
            <person name="Medema M.H."/>
            <person name="Devos D.P."/>
            <person name="Kaster A.-K."/>
            <person name="Ovreas L."/>
            <person name="Rohde M."/>
            <person name="Galperin M.Y."/>
            <person name="Jogler C."/>
        </authorList>
    </citation>
    <scope>NUCLEOTIDE SEQUENCE [LARGE SCALE GENOMIC DNA]</scope>
    <source>
        <strain evidence="1 2">V6</strain>
    </source>
</reference>
<name>A0A517WFK4_9PLAN</name>